<dbReference type="Proteomes" id="UP000034789">
    <property type="component" value="Unassembled WGS sequence"/>
</dbReference>
<gene>
    <name evidence="2" type="ORF">UY98_C0007G0014</name>
</gene>
<evidence type="ECO:0000313" key="3">
    <source>
        <dbReference type="Proteomes" id="UP000034789"/>
    </source>
</evidence>
<proteinExistence type="predicted"/>
<feature type="region of interest" description="Disordered" evidence="1">
    <location>
        <begin position="1"/>
        <end position="29"/>
    </location>
</feature>
<name>A0A0G1YX44_9BACT</name>
<evidence type="ECO:0000313" key="2">
    <source>
        <dbReference type="EMBL" id="KKW47730.1"/>
    </source>
</evidence>
<organism evidence="2 3">
    <name type="scientific">Candidatus Kaiserbacteria bacterium GW2011_GWA2_58_9</name>
    <dbReference type="NCBI Taxonomy" id="1618672"/>
    <lineage>
        <taxon>Bacteria</taxon>
        <taxon>Candidatus Kaiseribacteriota</taxon>
    </lineage>
</organism>
<dbReference type="EMBL" id="LCSD01000007">
    <property type="protein sequence ID" value="KKW47730.1"/>
    <property type="molecule type" value="Genomic_DNA"/>
</dbReference>
<sequence>MGMGTPENLQREKAVDPEKLSNTPPGDSALKILGEKINETCDSAEKYAGHSLHYSENGALVSRREHDNLVERLSTGHYYSGRIDSLVEIVGALGVIGSSPETLQKYSDRLNAVKAILASARENEVEELEGTMKFRGVRNKVHEVAEKDDKEFDASRGTRKR</sequence>
<evidence type="ECO:0000256" key="1">
    <source>
        <dbReference type="SAM" id="MobiDB-lite"/>
    </source>
</evidence>
<protein>
    <submittedName>
        <fullName evidence="2">Uncharacterized protein</fullName>
    </submittedName>
</protein>
<feature type="compositionally biased region" description="Basic and acidic residues" evidence="1">
    <location>
        <begin position="9"/>
        <end position="19"/>
    </location>
</feature>
<accession>A0A0G1YX44</accession>
<dbReference type="AlphaFoldDB" id="A0A0G1YX44"/>
<comment type="caution">
    <text evidence="2">The sequence shown here is derived from an EMBL/GenBank/DDBJ whole genome shotgun (WGS) entry which is preliminary data.</text>
</comment>
<reference evidence="2 3" key="1">
    <citation type="journal article" date="2015" name="Nature">
        <title>rRNA introns, odd ribosomes, and small enigmatic genomes across a large radiation of phyla.</title>
        <authorList>
            <person name="Brown C.T."/>
            <person name="Hug L.A."/>
            <person name="Thomas B.C."/>
            <person name="Sharon I."/>
            <person name="Castelle C.J."/>
            <person name="Singh A."/>
            <person name="Wilkins M.J."/>
            <person name="Williams K.H."/>
            <person name="Banfield J.F."/>
        </authorList>
    </citation>
    <scope>NUCLEOTIDE SEQUENCE [LARGE SCALE GENOMIC DNA]</scope>
</reference>